<evidence type="ECO:0000313" key="13">
    <source>
        <dbReference type="EMBL" id="PNG24452.1"/>
    </source>
</evidence>
<feature type="domain" description="TonB-dependent receptor-like beta-barrel" evidence="11">
    <location>
        <begin position="295"/>
        <end position="754"/>
    </location>
</feature>
<keyword evidence="13" id="KW-0675">Receptor</keyword>
<evidence type="ECO:0000256" key="3">
    <source>
        <dbReference type="ARBA" id="ARBA00022452"/>
    </source>
</evidence>
<dbReference type="Gene3D" id="2.40.170.20">
    <property type="entry name" value="TonB-dependent receptor, beta-barrel domain"/>
    <property type="match status" value="1"/>
</dbReference>
<dbReference type="Proteomes" id="UP000236286">
    <property type="component" value="Unassembled WGS sequence"/>
</dbReference>
<gene>
    <name evidence="13" type="ORF">CR492_18705</name>
</gene>
<dbReference type="Gene3D" id="2.170.130.10">
    <property type="entry name" value="TonB-dependent receptor, plug domain"/>
    <property type="match status" value="1"/>
</dbReference>
<dbReference type="Pfam" id="PF07715">
    <property type="entry name" value="Plug"/>
    <property type="match status" value="1"/>
</dbReference>
<name>A0A2J7TCG4_METSI</name>
<accession>A0A2J7TCG4</accession>
<evidence type="ECO:0000256" key="1">
    <source>
        <dbReference type="ARBA" id="ARBA00004571"/>
    </source>
</evidence>
<evidence type="ECO:0000256" key="5">
    <source>
        <dbReference type="ARBA" id="ARBA00023077"/>
    </source>
</evidence>
<dbReference type="PANTHER" id="PTHR30069:SF39">
    <property type="entry name" value="BLL6183 PROTEIN"/>
    <property type="match status" value="1"/>
</dbReference>
<evidence type="ECO:0000256" key="7">
    <source>
        <dbReference type="ARBA" id="ARBA00023237"/>
    </source>
</evidence>
<dbReference type="GO" id="GO:0015344">
    <property type="term" value="F:siderophore uptake transmembrane transporter activity"/>
    <property type="evidence" value="ECO:0007669"/>
    <property type="project" value="TreeGrafter"/>
</dbReference>
<protein>
    <submittedName>
        <fullName evidence="13">TonB-dependent receptor</fullName>
    </submittedName>
</protein>
<dbReference type="PROSITE" id="PS52016">
    <property type="entry name" value="TONB_DEPENDENT_REC_3"/>
    <property type="match status" value="1"/>
</dbReference>
<keyword evidence="6 8" id="KW-0472">Membrane</keyword>
<evidence type="ECO:0000313" key="14">
    <source>
        <dbReference type="Proteomes" id="UP000236286"/>
    </source>
</evidence>
<reference evidence="13 14" key="1">
    <citation type="submission" date="2017-10" db="EMBL/GenBank/DDBJ databases">
        <title>Genome announcement of Methylocella silvestris TVC from permafrost.</title>
        <authorList>
            <person name="Wang J."/>
            <person name="Geng K."/>
            <person name="Ul-Haque F."/>
            <person name="Crombie A.T."/>
            <person name="Street L.E."/>
            <person name="Wookey P.A."/>
            <person name="Murrell J.C."/>
            <person name="Pratscher J."/>
        </authorList>
    </citation>
    <scope>NUCLEOTIDE SEQUENCE [LARGE SCALE GENOMIC DNA]</scope>
    <source>
        <strain evidence="13 14">TVC</strain>
    </source>
</reference>
<dbReference type="InterPro" id="IPR012910">
    <property type="entry name" value="Plug_dom"/>
</dbReference>
<dbReference type="InterPro" id="IPR037066">
    <property type="entry name" value="Plug_dom_sf"/>
</dbReference>
<comment type="subcellular location">
    <subcellularLocation>
        <location evidence="1 8">Cell outer membrane</location>
        <topology evidence="1 8">Multi-pass membrane protein</topology>
    </subcellularLocation>
</comment>
<dbReference type="InterPro" id="IPR039426">
    <property type="entry name" value="TonB-dep_rcpt-like"/>
</dbReference>
<keyword evidence="7 8" id="KW-0998">Cell outer membrane</keyword>
<evidence type="ECO:0000256" key="4">
    <source>
        <dbReference type="ARBA" id="ARBA00022692"/>
    </source>
</evidence>
<dbReference type="GO" id="GO:0044718">
    <property type="term" value="P:siderophore transmembrane transport"/>
    <property type="evidence" value="ECO:0007669"/>
    <property type="project" value="TreeGrafter"/>
</dbReference>
<keyword evidence="2 8" id="KW-0813">Transport</keyword>
<feature type="chain" id="PRO_5014370172" evidence="10">
    <location>
        <begin position="27"/>
        <end position="811"/>
    </location>
</feature>
<evidence type="ECO:0000259" key="11">
    <source>
        <dbReference type="Pfam" id="PF00593"/>
    </source>
</evidence>
<dbReference type="PANTHER" id="PTHR30069">
    <property type="entry name" value="TONB-DEPENDENT OUTER MEMBRANE RECEPTOR"/>
    <property type="match status" value="1"/>
</dbReference>
<keyword evidence="5 9" id="KW-0798">TonB box</keyword>
<keyword evidence="3 8" id="KW-1134">Transmembrane beta strand</keyword>
<dbReference type="Pfam" id="PF00593">
    <property type="entry name" value="TonB_dep_Rec_b-barrel"/>
    <property type="match status" value="1"/>
</dbReference>
<organism evidence="13 14">
    <name type="scientific">Methylocella silvestris</name>
    <dbReference type="NCBI Taxonomy" id="199596"/>
    <lineage>
        <taxon>Bacteria</taxon>
        <taxon>Pseudomonadati</taxon>
        <taxon>Pseudomonadota</taxon>
        <taxon>Alphaproteobacteria</taxon>
        <taxon>Hyphomicrobiales</taxon>
        <taxon>Beijerinckiaceae</taxon>
        <taxon>Methylocella</taxon>
    </lineage>
</organism>
<dbReference type="GO" id="GO:0009279">
    <property type="term" value="C:cell outer membrane"/>
    <property type="evidence" value="ECO:0007669"/>
    <property type="project" value="UniProtKB-SubCell"/>
</dbReference>
<evidence type="ECO:0000256" key="6">
    <source>
        <dbReference type="ARBA" id="ARBA00023136"/>
    </source>
</evidence>
<evidence type="ECO:0000256" key="10">
    <source>
        <dbReference type="SAM" id="SignalP"/>
    </source>
</evidence>
<evidence type="ECO:0000256" key="8">
    <source>
        <dbReference type="PROSITE-ProRule" id="PRU01360"/>
    </source>
</evidence>
<feature type="domain" description="TonB-dependent receptor plug" evidence="12">
    <location>
        <begin position="59"/>
        <end position="171"/>
    </location>
</feature>
<feature type="signal peptide" evidence="10">
    <location>
        <begin position="1"/>
        <end position="26"/>
    </location>
</feature>
<dbReference type="AlphaFoldDB" id="A0A2J7TCG4"/>
<dbReference type="SUPFAM" id="SSF56935">
    <property type="entry name" value="Porins"/>
    <property type="match status" value="1"/>
</dbReference>
<evidence type="ECO:0000259" key="12">
    <source>
        <dbReference type="Pfam" id="PF07715"/>
    </source>
</evidence>
<evidence type="ECO:0000256" key="9">
    <source>
        <dbReference type="RuleBase" id="RU003357"/>
    </source>
</evidence>
<dbReference type="InterPro" id="IPR036942">
    <property type="entry name" value="Beta-barrel_TonB_sf"/>
</dbReference>
<keyword evidence="10" id="KW-0732">Signal</keyword>
<evidence type="ECO:0000256" key="2">
    <source>
        <dbReference type="ARBA" id="ARBA00022448"/>
    </source>
</evidence>
<dbReference type="RefSeq" id="WP_102845244.1">
    <property type="nucleotide sequence ID" value="NZ_PDZR01000032.1"/>
</dbReference>
<sequence length="811" mass="86664">MDARTARSFIVASAVGGAAIVGAAQAQDANTNNNASTVVLPDVIVVSPTPVPGASSIDKDKVPAFVSTVTSQQFEDKKSPAVADAITAHVPAAIGINVDGTDLSPDLFYRGFDTSRISGTAQGLAVYQNGVRINEAFGDSTNLDLISPIAIDRVDVFTNNPIFGLNALGGAINFTMKNGFTYQGGEAQVLGGSYGRLYGSVQYGKQVGDYSIYFATDALRDDGYRPYGAQNLQRVYADIGYRTQDSEFHAIGAFSRTWLGVQGTTPMVLVEQQYNSVFTTPQTTNNQAGLAQITGRFDLTPTWSLASNFYYRQFDQYHVDGNDADIANCGDQGGTDGNACLSNDGAFHGHNPNDYQFTNHGQPIPYLGDDFAYGTTAFTATHTQTFGAQEQLTSKDKILDHANYFVVGGSVDQSYTHFSSTTTLGQLDSNFQNTFTGFPGSQAILQTEGNVGFAPVWVHGSATYFGLFALDTLNITNEFAVTAGARFNVANIGLSDVSGQSPDLNSSASYNRINPVVGFTYTASPALTFYGGYSEANRAPTPLENQCSNPALPCVLETALVSDPPLQQVVSHTFEGGARGVLTIPNGYGTLVYNAGVFHITSTNDIVNEASEISGQGYFTNVPETLRQGAELGLQYNYGPVSLYANYAHVDATYQFSGTFSSPNNPFADENGNIFVRPGDRIPGIPSNLGKFGITYAVTPQFKVTAEAVVVGDQYYVGDDSNLNPKLPAYYYVNLRATYQATEQIQLFGLINNVTNHKYATYGTFYGTDTSGGNVNATLFNNNPENGGIGDARAVTVAQPLSVYGGFKVTF</sequence>
<proteinExistence type="inferred from homology"/>
<dbReference type="InterPro" id="IPR000531">
    <property type="entry name" value="Beta-barrel_TonB"/>
</dbReference>
<comment type="similarity">
    <text evidence="8 9">Belongs to the TonB-dependent receptor family.</text>
</comment>
<comment type="caution">
    <text evidence="13">The sequence shown here is derived from an EMBL/GenBank/DDBJ whole genome shotgun (WGS) entry which is preliminary data.</text>
</comment>
<dbReference type="EMBL" id="PDZR01000032">
    <property type="protein sequence ID" value="PNG24452.1"/>
    <property type="molecule type" value="Genomic_DNA"/>
</dbReference>
<dbReference type="OrthoDB" id="8428213at2"/>
<keyword evidence="4 8" id="KW-0812">Transmembrane</keyword>